<dbReference type="Gene3D" id="1.10.340.30">
    <property type="entry name" value="Hypothetical protein, domain 2"/>
    <property type="match status" value="1"/>
</dbReference>
<comment type="catalytic activity">
    <reaction evidence="1 14">
        <text>Hydrolyzes free adenine bases from 7,8-dihydro-8-oxoguanine:adenine mismatched double-stranded DNA, leaving an apurinic site.</text>
        <dbReference type="EC" id="3.2.2.31"/>
    </reaction>
</comment>
<dbReference type="EC" id="3.2.2.31" evidence="4 14"/>
<evidence type="ECO:0000256" key="8">
    <source>
        <dbReference type="ARBA" id="ARBA00022763"/>
    </source>
</evidence>
<dbReference type="AlphaFoldDB" id="A0A9D7FGD1"/>
<keyword evidence="11" id="KW-0411">Iron-sulfur</keyword>
<dbReference type="CDD" id="cd03431">
    <property type="entry name" value="NUDIX_DNA_Glycosylase_C-MutY"/>
    <property type="match status" value="1"/>
</dbReference>
<dbReference type="GO" id="GO:0006284">
    <property type="term" value="P:base-excision repair"/>
    <property type="evidence" value="ECO:0007669"/>
    <property type="project" value="UniProtKB-UniRule"/>
</dbReference>
<dbReference type="Pfam" id="PF00730">
    <property type="entry name" value="HhH-GPD"/>
    <property type="match status" value="1"/>
</dbReference>
<dbReference type="Proteomes" id="UP000886602">
    <property type="component" value="Unassembled WGS sequence"/>
</dbReference>
<gene>
    <name evidence="16" type="primary">mutY</name>
    <name evidence="16" type="ORF">IPJ48_19780</name>
</gene>
<dbReference type="SMART" id="SM00478">
    <property type="entry name" value="ENDO3c"/>
    <property type="match status" value="1"/>
</dbReference>
<evidence type="ECO:0000256" key="9">
    <source>
        <dbReference type="ARBA" id="ARBA00022801"/>
    </source>
</evidence>
<dbReference type="InterPro" id="IPR005760">
    <property type="entry name" value="A/G_AdeGlyc_MutY"/>
</dbReference>
<keyword evidence="10 14" id="KW-0408">Iron</keyword>
<dbReference type="GO" id="GO:0051539">
    <property type="term" value="F:4 iron, 4 sulfur cluster binding"/>
    <property type="evidence" value="ECO:0007669"/>
    <property type="project" value="UniProtKB-UniRule"/>
</dbReference>
<dbReference type="SUPFAM" id="SSF55811">
    <property type="entry name" value="Nudix"/>
    <property type="match status" value="1"/>
</dbReference>
<evidence type="ECO:0000256" key="2">
    <source>
        <dbReference type="ARBA" id="ARBA00002933"/>
    </source>
</evidence>
<dbReference type="InterPro" id="IPR023170">
    <property type="entry name" value="HhH_base_excis_C"/>
</dbReference>
<dbReference type="PANTHER" id="PTHR42944">
    <property type="entry name" value="ADENINE DNA GLYCOSYLASE"/>
    <property type="match status" value="1"/>
</dbReference>
<dbReference type="InterPro" id="IPR015797">
    <property type="entry name" value="NUDIX_hydrolase-like_dom_sf"/>
</dbReference>
<name>A0A9D7FGD1_9RHOO</name>
<keyword evidence="9" id="KW-0378">Hydrolase</keyword>
<comment type="similarity">
    <text evidence="3 14">Belongs to the Nth/MutY family.</text>
</comment>
<accession>A0A9D7FGD1</accession>
<reference evidence="16" key="1">
    <citation type="submission" date="2020-10" db="EMBL/GenBank/DDBJ databases">
        <title>Connecting structure to function with the recovery of over 1000 high-quality activated sludge metagenome-assembled genomes encoding full-length rRNA genes using long-read sequencing.</title>
        <authorList>
            <person name="Singleton C.M."/>
            <person name="Petriglieri F."/>
            <person name="Kristensen J.M."/>
            <person name="Kirkegaard R.H."/>
            <person name="Michaelsen T.Y."/>
            <person name="Andersen M.H."/>
            <person name="Karst S.M."/>
            <person name="Dueholm M.S."/>
            <person name="Nielsen P.H."/>
            <person name="Albertsen M."/>
        </authorList>
    </citation>
    <scope>NUCLEOTIDE SEQUENCE</scope>
    <source>
        <strain evidence="16">EsbW_18-Q3-R4-48_MAXAC.044</strain>
    </source>
</reference>
<evidence type="ECO:0000256" key="14">
    <source>
        <dbReference type="RuleBase" id="RU365096"/>
    </source>
</evidence>
<evidence type="ECO:0000256" key="4">
    <source>
        <dbReference type="ARBA" id="ARBA00012045"/>
    </source>
</evidence>
<dbReference type="GO" id="GO:0006298">
    <property type="term" value="P:mismatch repair"/>
    <property type="evidence" value="ECO:0007669"/>
    <property type="project" value="TreeGrafter"/>
</dbReference>
<dbReference type="InterPro" id="IPR044298">
    <property type="entry name" value="MIG/MutY"/>
</dbReference>
<dbReference type="SUPFAM" id="SSF48150">
    <property type="entry name" value="DNA-glycosylase"/>
    <property type="match status" value="1"/>
</dbReference>
<evidence type="ECO:0000259" key="15">
    <source>
        <dbReference type="SMART" id="SM00478"/>
    </source>
</evidence>
<protein>
    <recommendedName>
        <fullName evidence="5 14">Adenine DNA glycosylase</fullName>
        <ecNumber evidence="4 14">3.2.2.31</ecNumber>
    </recommendedName>
</protein>
<dbReference type="GO" id="GO:0034039">
    <property type="term" value="F:8-oxo-7,8-dihydroguanine DNA N-glycosylase activity"/>
    <property type="evidence" value="ECO:0007669"/>
    <property type="project" value="TreeGrafter"/>
</dbReference>
<dbReference type="FunFam" id="1.10.340.30:FF:000002">
    <property type="entry name" value="Adenine DNA glycosylase"/>
    <property type="match status" value="1"/>
</dbReference>
<evidence type="ECO:0000256" key="11">
    <source>
        <dbReference type="ARBA" id="ARBA00023014"/>
    </source>
</evidence>
<comment type="caution">
    <text evidence="16">The sequence shown here is derived from an EMBL/GenBank/DDBJ whole genome shotgun (WGS) entry which is preliminary data.</text>
</comment>
<evidence type="ECO:0000256" key="6">
    <source>
        <dbReference type="ARBA" id="ARBA00022485"/>
    </source>
</evidence>
<dbReference type="GO" id="GO:0000701">
    <property type="term" value="F:purine-specific mismatch base pair DNA N-glycosylase activity"/>
    <property type="evidence" value="ECO:0007669"/>
    <property type="project" value="UniProtKB-EC"/>
</dbReference>
<dbReference type="InterPro" id="IPR003265">
    <property type="entry name" value="HhH-GPD_domain"/>
</dbReference>
<keyword evidence="13 14" id="KW-0326">Glycosidase</keyword>
<dbReference type="CDD" id="cd00056">
    <property type="entry name" value="ENDO3c"/>
    <property type="match status" value="1"/>
</dbReference>
<dbReference type="NCBIfam" id="TIGR01084">
    <property type="entry name" value="mutY"/>
    <property type="match status" value="1"/>
</dbReference>
<dbReference type="GO" id="GO:0032357">
    <property type="term" value="F:oxidized purine DNA binding"/>
    <property type="evidence" value="ECO:0007669"/>
    <property type="project" value="TreeGrafter"/>
</dbReference>
<dbReference type="InterPro" id="IPR029119">
    <property type="entry name" value="MutY_C"/>
</dbReference>
<dbReference type="InterPro" id="IPR004036">
    <property type="entry name" value="Endonuclease-III-like_CS2"/>
</dbReference>
<evidence type="ECO:0000313" key="17">
    <source>
        <dbReference type="Proteomes" id="UP000886602"/>
    </source>
</evidence>
<evidence type="ECO:0000256" key="3">
    <source>
        <dbReference type="ARBA" id="ARBA00008343"/>
    </source>
</evidence>
<dbReference type="Gene3D" id="1.10.1670.10">
    <property type="entry name" value="Helix-hairpin-Helix base-excision DNA repair enzymes (C-terminal)"/>
    <property type="match status" value="1"/>
</dbReference>
<proteinExistence type="inferred from homology"/>
<feature type="domain" description="HhH-GPD" evidence="15">
    <location>
        <begin position="41"/>
        <end position="192"/>
    </location>
</feature>
<dbReference type="PROSITE" id="PS01155">
    <property type="entry name" value="ENDONUCLEASE_III_2"/>
    <property type="match status" value="1"/>
</dbReference>
<dbReference type="EMBL" id="JADJNC010000062">
    <property type="protein sequence ID" value="MBK7425127.1"/>
    <property type="molecule type" value="Genomic_DNA"/>
</dbReference>
<evidence type="ECO:0000256" key="1">
    <source>
        <dbReference type="ARBA" id="ARBA00000843"/>
    </source>
</evidence>
<evidence type="ECO:0000256" key="13">
    <source>
        <dbReference type="ARBA" id="ARBA00023295"/>
    </source>
</evidence>
<organism evidence="16 17">
    <name type="scientific">Candidatus Propionivibrio dominans</name>
    <dbReference type="NCBI Taxonomy" id="2954373"/>
    <lineage>
        <taxon>Bacteria</taxon>
        <taxon>Pseudomonadati</taxon>
        <taxon>Pseudomonadota</taxon>
        <taxon>Betaproteobacteria</taxon>
        <taxon>Rhodocyclales</taxon>
        <taxon>Rhodocyclaceae</taxon>
        <taxon>Propionivibrio</taxon>
    </lineage>
</organism>
<evidence type="ECO:0000256" key="5">
    <source>
        <dbReference type="ARBA" id="ARBA00022023"/>
    </source>
</evidence>
<dbReference type="GO" id="GO:0035485">
    <property type="term" value="F:adenine/guanine mispair binding"/>
    <property type="evidence" value="ECO:0007669"/>
    <property type="project" value="TreeGrafter"/>
</dbReference>
<evidence type="ECO:0000313" key="16">
    <source>
        <dbReference type="EMBL" id="MBK7425127.1"/>
    </source>
</evidence>
<keyword evidence="7" id="KW-0479">Metal-binding</keyword>
<comment type="cofactor">
    <cofactor evidence="14">
        <name>[4Fe-4S] cluster</name>
        <dbReference type="ChEBI" id="CHEBI:49883"/>
    </cofactor>
    <text evidence="14">Binds 1 [4Fe-4S] cluster.</text>
</comment>
<dbReference type="InterPro" id="IPR011257">
    <property type="entry name" value="DNA_glycosylase"/>
</dbReference>
<evidence type="ECO:0000256" key="12">
    <source>
        <dbReference type="ARBA" id="ARBA00023204"/>
    </source>
</evidence>
<keyword evidence="8 14" id="KW-0227">DNA damage</keyword>
<comment type="function">
    <text evidence="2">Adenine glycosylase active on G-A mispairs. MutY also corrects error-prone DNA synthesis past GO lesions which are due to the oxidatively damaged form of guanine: 7,8-dihydro-8-oxoguanine (8-oxo-dGTP).</text>
</comment>
<dbReference type="GO" id="GO:0046872">
    <property type="term" value="F:metal ion binding"/>
    <property type="evidence" value="ECO:0007669"/>
    <property type="project" value="UniProtKB-UniRule"/>
</dbReference>
<dbReference type="Pfam" id="PF14815">
    <property type="entry name" value="NUDIX_4"/>
    <property type="match status" value="1"/>
</dbReference>
<dbReference type="Gene3D" id="3.90.79.10">
    <property type="entry name" value="Nucleoside Triphosphate Pyrophosphohydrolase"/>
    <property type="match status" value="1"/>
</dbReference>
<keyword evidence="12" id="KW-0234">DNA repair</keyword>
<dbReference type="PANTHER" id="PTHR42944:SF1">
    <property type="entry name" value="ADENINE DNA GLYCOSYLASE"/>
    <property type="match status" value="1"/>
</dbReference>
<evidence type="ECO:0000256" key="10">
    <source>
        <dbReference type="ARBA" id="ARBA00023004"/>
    </source>
</evidence>
<sequence length="378" mass="41752">MTESLRIFSTRLIKWQGQHGRHDLPWQNTRDAYRIWLAEIMLQQTQVGTVIPYYTRFLERFPTIEMLAQAPLASVLELWAGLGYYARARNLHRCAQVIVTDHGGEFPKEVQVVAGLPGIGRSTAAAISAFAFGTRAAILDGNVKRVLARCFGIEGFPGSAKTEKALWSLADALLPARNIEAYTQGLMDLGSTLCTRRKPFCSACPMHALCIARREGRQAELPVAKPGKVLPERETSLLLLTDGKRVLLERLLPAGIWGGLLTLPEGGIAEARAFARRHGFRLLGMQTLPGLKHSFSHFRLNIQPLLCTVEARTCRVTEAGWQWLEHDAIETAALPTPIRRLLRGIAESWLAALLACAASTADRHDFDPVFLVGESGSK</sequence>
<keyword evidence="6" id="KW-0004">4Fe-4S</keyword>
<evidence type="ECO:0000256" key="7">
    <source>
        <dbReference type="ARBA" id="ARBA00022723"/>
    </source>
</evidence>